<dbReference type="Proteomes" id="UP001218218">
    <property type="component" value="Unassembled WGS sequence"/>
</dbReference>
<dbReference type="EMBL" id="JARIHO010000007">
    <property type="protein sequence ID" value="KAJ7358469.1"/>
    <property type="molecule type" value="Genomic_DNA"/>
</dbReference>
<name>A0AAD7AH14_9AGAR</name>
<dbReference type="AlphaFoldDB" id="A0AAD7AH14"/>
<keyword evidence="1" id="KW-0732">Signal</keyword>
<keyword evidence="4" id="KW-1185">Reference proteome</keyword>
<dbReference type="InterPro" id="IPR000772">
    <property type="entry name" value="Ricin_B_lectin"/>
</dbReference>
<feature type="signal peptide" evidence="1">
    <location>
        <begin position="1"/>
        <end position="18"/>
    </location>
</feature>
<sequence length="319" mass="34033">MLSSTALAFVGFSISAAAVQIQSFNPGFNAAGIQGCIAVAENAAGEPLIIHDCNTEPDLSNQDWTLSFFTRQPAGPQQIKIFGDKCIDVTGGVNADGTKLQIWDCVDGNTNQLWTSLNDFTLQWSGTDKCIDLTGGTITDGNVLQIWTCVPKSQNQGWIGEKNPDTSDVNRLVTSVAVSAEEFCITAASNTNGAEVALAGCDDSTEFLLTFPNGNVTWATPVPPLTGQIKTFNNKCLDVPNGSTANGVKLQIWDCADGNTNQIFKIADGLSQIEWVGKGKCIDLTNGNATASNPLQLWDCAVPDNNPNQDWFRSSVSPF</sequence>
<accession>A0AAD7AH14</accession>
<reference evidence="3" key="1">
    <citation type="submission" date="2023-03" db="EMBL/GenBank/DDBJ databases">
        <title>Massive genome expansion in bonnet fungi (Mycena s.s.) driven by repeated elements and novel gene families across ecological guilds.</title>
        <authorList>
            <consortium name="Lawrence Berkeley National Laboratory"/>
            <person name="Harder C.B."/>
            <person name="Miyauchi S."/>
            <person name="Viragh M."/>
            <person name="Kuo A."/>
            <person name="Thoen E."/>
            <person name="Andreopoulos B."/>
            <person name="Lu D."/>
            <person name="Skrede I."/>
            <person name="Drula E."/>
            <person name="Henrissat B."/>
            <person name="Morin E."/>
            <person name="Kohler A."/>
            <person name="Barry K."/>
            <person name="LaButti K."/>
            <person name="Morin E."/>
            <person name="Salamov A."/>
            <person name="Lipzen A."/>
            <person name="Mereny Z."/>
            <person name="Hegedus B."/>
            <person name="Baldrian P."/>
            <person name="Stursova M."/>
            <person name="Weitz H."/>
            <person name="Taylor A."/>
            <person name="Grigoriev I.V."/>
            <person name="Nagy L.G."/>
            <person name="Martin F."/>
            <person name="Kauserud H."/>
        </authorList>
    </citation>
    <scope>NUCLEOTIDE SEQUENCE</scope>
    <source>
        <strain evidence="3">CBHHK002</strain>
    </source>
</reference>
<dbReference type="SUPFAM" id="SSF50370">
    <property type="entry name" value="Ricin B-like lectins"/>
    <property type="match status" value="2"/>
</dbReference>
<evidence type="ECO:0000313" key="4">
    <source>
        <dbReference type="Proteomes" id="UP001218218"/>
    </source>
</evidence>
<protein>
    <submittedName>
        <fullName evidence="3">Ricin B lectin domain-containing protein</fullName>
    </submittedName>
</protein>
<proteinExistence type="predicted"/>
<comment type="caution">
    <text evidence="3">The sequence shown here is derived from an EMBL/GenBank/DDBJ whole genome shotgun (WGS) entry which is preliminary data.</text>
</comment>
<feature type="domain" description="Ricin B lectin" evidence="2">
    <location>
        <begin position="170"/>
        <end position="314"/>
    </location>
</feature>
<feature type="domain" description="Ricin B lectin" evidence="2">
    <location>
        <begin position="25"/>
        <end position="161"/>
    </location>
</feature>
<dbReference type="PROSITE" id="PS50231">
    <property type="entry name" value="RICIN_B_LECTIN"/>
    <property type="match status" value="2"/>
</dbReference>
<dbReference type="Gene3D" id="2.80.10.50">
    <property type="match status" value="2"/>
</dbReference>
<organism evidence="3 4">
    <name type="scientific">Mycena albidolilacea</name>
    <dbReference type="NCBI Taxonomy" id="1033008"/>
    <lineage>
        <taxon>Eukaryota</taxon>
        <taxon>Fungi</taxon>
        <taxon>Dikarya</taxon>
        <taxon>Basidiomycota</taxon>
        <taxon>Agaricomycotina</taxon>
        <taxon>Agaricomycetes</taxon>
        <taxon>Agaricomycetidae</taxon>
        <taxon>Agaricales</taxon>
        <taxon>Marasmiineae</taxon>
        <taxon>Mycenaceae</taxon>
        <taxon>Mycena</taxon>
    </lineage>
</organism>
<feature type="chain" id="PRO_5042133839" evidence="1">
    <location>
        <begin position="19"/>
        <end position="319"/>
    </location>
</feature>
<evidence type="ECO:0000259" key="2">
    <source>
        <dbReference type="SMART" id="SM00458"/>
    </source>
</evidence>
<evidence type="ECO:0000313" key="3">
    <source>
        <dbReference type="EMBL" id="KAJ7358469.1"/>
    </source>
</evidence>
<dbReference type="InterPro" id="IPR035992">
    <property type="entry name" value="Ricin_B-like_lectins"/>
</dbReference>
<dbReference type="Pfam" id="PF00652">
    <property type="entry name" value="Ricin_B_lectin"/>
    <property type="match status" value="2"/>
</dbReference>
<dbReference type="CDD" id="cd00161">
    <property type="entry name" value="beta-trefoil_Ricin-like"/>
    <property type="match status" value="2"/>
</dbReference>
<dbReference type="SMART" id="SM00458">
    <property type="entry name" value="RICIN"/>
    <property type="match status" value="2"/>
</dbReference>
<gene>
    <name evidence="3" type="ORF">DFH08DRAFT_735141</name>
</gene>
<evidence type="ECO:0000256" key="1">
    <source>
        <dbReference type="SAM" id="SignalP"/>
    </source>
</evidence>